<dbReference type="EMBL" id="JBBYAF010000016">
    <property type="protein sequence ID" value="MEL3972567.1"/>
    <property type="molecule type" value="Genomic_DNA"/>
</dbReference>
<organism evidence="1 2">
    <name type="scientific">Rossellomorea oryzaecorticis</name>
    <dbReference type="NCBI Taxonomy" id="1396505"/>
    <lineage>
        <taxon>Bacteria</taxon>
        <taxon>Bacillati</taxon>
        <taxon>Bacillota</taxon>
        <taxon>Bacilli</taxon>
        <taxon>Bacillales</taxon>
        <taxon>Bacillaceae</taxon>
        <taxon>Rossellomorea</taxon>
    </lineage>
</organism>
<accession>A0ABU9K906</accession>
<evidence type="ECO:0000313" key="1">
    <source>
        <dbReference type="EMBL" id="MEL3972567.1"/>
    </source>
</evidence>
<protein>
    <submittedName>
        <fullName evidence="1">Uncharacterized protein</fullName>
    </submittedName>
</protein>
<sequence length="164" mass="18889">MERHREPLVSVQVLQKQDGGQNAIAAVSKMAGDKPVLVLYEVEKENKYYFNVLQSVELKEHVEEIKIDGHGEGLWAKGEKDRWYLFSNGLEVLNQTENPADVHSTTQTFQYDKRNHKASLVIDQKEIEIELSKETKPLEIHQLSADDTLWLIVYEDDLVLAQSR</sequence>
<dbReference type="Proteomes" id="UP001389717">
    <property type="component" value="Unassembled WGS sequence"/>
</dbReference>
<name>A0ABU9K906_9BACI</name>
<evidence type="ECO:0000313" key="2">
    <source>
        <dbReference type="Proteomes" id="UP001389717"/>
    </source>
</evidence>
<gene>
    <name evidence="1" type="ORF">AAEO50_09765</name>
</gene>
<reference evidence="1 2" key="1">
    <citation type="submission" date="2024-04" db="EMBL/GenBank/DDBJ databases">
        <title>Bacillus oryzaecorticis sp. nov., a moderately halophilic bacterium isolated from rice husks.</title>
        <authorList>
            <person name="Zhu H.-S."/>
        </authorList>
    </citation>
    <scope>NUCLEOTIDE SEQUENCE [LARGE SCALE GENOMIC DNA]</scope>
    <source>
        <strain evidence="1 2">ZC255</strain>
    </source>
</reference>
<dbReference type="RefSeq" id="WP_341982979.1">
    <property type="nucleotide sequence ID" value="NZ_JBBYAF010000016.1"/>
</dbReference>
<comment type="caution">
    <text evidence="1">The sequence shown here is derived from an EMBL/GenBank/DDBJ whole genome shotgun (WGS) entry which is preliminary data.</text>
</comment>
<keyword evidence="2" id="KW-1185">Reference proteome</keyword>
<proteinExistence type="predicted"/>